<feature type="region of interest" description="Disordered" evidence="10">
    <location>
        <begin position="266"/>
        <end position="289"/>
    </location>
</feature>
<evidence type="ECO:0000313" key="12">
    <source>
        <dbReference type="EMBL" id="RID92856.1"/>
    </source>
</evidence>
<evidence type="ECO:0000256" key="7">
    <source>
        <dbReference type="ARBA" id="ARBA00022927"/>
    </source>
</evidence>
<dbReference type="OrthoDB" id="7930032at2"/>
<evidence type="ECO:0000256" key="4">
    <source>
        <dbReference type="ARBA" id="ARBA00022475"/>
    </source>
</evidence>
<dbReference type="PROSITE" id="PS52015">
    <property type="entry name" value="TONB_CTD"/>
    <property type="match status" value="1"/>
</dbReference>
<dbReference type="Pfam" id="PF13103">
    <property type="entry name" value="TonB_2"/>
    <property type="match status" value="1"/>
</dbReference>
<dbReference type="GO" id="GO:0031992">
    <property type="term" value="F:energy transducer activity"/>
    <property type="evidence" value="ECO:0007669"/>
    <property type="project" value="TreeGrafter"/>
</dbReference>
<evidence type="ECO:0000313" key="13">
    <source>
        <dbReference type="Proteomes" id="UP000266649"/>
    </source>
</evidence>
<organism evidence="12 13">
    <name type="scientific">Gemmobacter lutimaris</name>
    <dbReference type="NCBI Taxonomy" id="2306023"/>
    <lineage>
        <taxon>Bacteria</taxon>
        <taxon>Pseudomonadati</taxon>
        <taxon>Pseudomonadota</taxon>
        <taxon>Alphaproteobacteria</taxon>
        <taxon>Rhodobacterales</taxon>
        <taxon>Paracoccaceae</taxon>
        <taxon>Gemmobacter</taxon>
    </lineage>
</organism>
<evidence type="ECO:0000256" key="5">
    <source>
        <dbReference type="ARBA" id="ARBA00022519"/>
    </source>
</evidence>
<evidence type="ECO:0000256" key="10">
    <source>
        <dbReference type="SAM" id="MobiDB-lite"/>
    </source>
</evidence>
<dbReference type="Gene3D" id="3.30.1150.10">
    <property type="match status" value="1"/>
</dbReference>
<comment type="similarity">
    <text evidence="2">Belongs to the TonB family.</text>
</comment>
<feature type="compositionally biased region" description="Basic and acidic residues" evidence="10">
    <location>
        <begin position="152"/>
        <end position="165"/>
    </location>
</feature>
<keyword evidence="9" id="KW-0472">Membrane</keyword>
<keyword evidence="4" id="KW-1003">Cell membrane</keyword>
<accession>A0A398C068</accession>
<dbReference type="GO" id="GO:0015031">
    <property type="term" value="P:protein transport"/>
    <property type="evidence" value="ECO:0007669"/>
    <property type="project" value="UniProtKB-KW"/>
</dbReference>
<keyword evidence="6" id="KW-0812">Transmembrane</keyword>
<keyword evidence="8" id="KW-1133">Transmembrane helix</keyword>
<comment type="caution">
    <text evidence="12">The sequence shown here is derived from an EMBL/GenBank/DDBJ whole genome shotgun (WGS) entry which is preliminary data.</text>
</comment>
<protein>
    <submittedName>
        <fullName evidence="12">Energy transducer TonB</fullName>
    </submittedName>
</protein>
<dbReference type="EMBL" id="QXXQ01000002">
    <property type="protein sequence ID" value="RID92856.1"/>
    <property type="molecule type" value="Genomic_DNA"/>
</dbReference>
<evidence type="ECO:0000256" key="2">
    <source>
        <dbReference type="ARBA" id="ARBA00006555"/>
    </source>
</evidence>
<evidence type="ECO:0000256" key="3">
    <source>
        <dbReference type="ARBA" id="ARBA00022448"/>
    </source>
</evidence>
<reference evidence="12 13" key="1">
    <citation type="submission" date="2018-09" db="EMBL/GenBank/DDBJ databases">
        <title>Gemmobacter lutimaris sp. nov., a marine bacterium isolated from tidal flat.</title>
        <authorList>
            <person name="Lee D.W."/>
            <person name="Yoo Y."/>
            <person name="Kim J.-J."/>
            <person name="Kim B.S."/>
        </authorList>
    </citation>
    <scope>NUCLEOTIDE SEQUENCE [LARGE SCALE GENOMIC DNA]</scope>
    <source>
        <strain evidence="12 13">YJ-T1-11</strain>
    </source>
</reference>
<dbReference type="GO" id="GO:0098797">
    <property type="term" value="C:plasma membrane protein complex"/>
    <property type="evidence" value="ECO:0007669"/>
    <property type="project" value="TreeGrafter"/>
</dbReference>
<evidence type="ECO:0000256" key="8">
    <source>
        <dbReference type="ARBA" id="ARBA00022989"/>
    </source>
</evidence>
<feature type="compositionally biased region" description="Low complexity" evidence="10">
    <location>
        <begin position="175"/>
        <end position="204"/>
    </location>
</feature>
<evidence type="ECO:0000256" key="1">
    <source>
        <dbReference type="ARBA" id="ARBA00004383"/>
    </source>
</evidence>
<evidence type="ECO:0000259" key="11">
    <source>
        <dbReference type="PROSITE" id="PS52015"/>
    </source>
</evidence>
<dbReference type="Proteomes" id="UP000266649">
    <property type="component" value="Unassembled WGS sequence"/>
</dbReference>
<keyword evidence="5" id="KW-0997">Cell inner membrane</keyword>
<gene>
    <name evidence="12" type="ORF">D2N39_04060</name>
</gene>
<feature type="region of interest" description="Disordered" evidence="10">
    <location>
        <begin position="77"/>
        <end position="209"/>
    </location>
</feature>
<dbReference type="InterPro" id="IPR037682">
    <property type="entry name" value="TonB_C"/>
</dbReference>
<keyword evidence="7" id="KW-0653">Protein transport</keyword>
<sequence length="289" mass="29695">MMPVAPQPRCPVLHFASQPPRRTAALGWMASASVVALMVSALAALAMAAQPAGEALGEQQDAIALIMAPPAMELGAYSEPAPEVPVDGPDMAEPAPPDEALPDLPMIEDTPPDTPDRAAVPDAPEADTPPAQMQPPPPPEAVAEVAPPPKPEQPKKKPVEQEKAQKKAKKKSAQPKKTVQAASAAAPSAAPAKAAVASAGSGKRAAADYAGKVMKKVRKTRKVKVRDRGVALVSFSISGSGGLAGVKVVRSSGSAALDRTALDHIRRAAPFPPPPPGAPTSFAFEFSDR</sequence>
<dbReference type="NCBIfam" id="TIGR01352">
    <property type="entry name" value="tonB_Cterm"/>
    <property type="match status" value="1"/>
</dbReference>
<dbReference type="RefSeq" id="WP_119133513.1">
    <property type="nucleotide sequence ID" value="NZ_QXXQ01000002.1"/>
</dbReference>
<proteinExistence type="inferred from homology"/>
<keyword evidence="13" id="KW-1185">Reference proteome</keyword>
<keyword evidence="3" id="KW-0813">Transport</keyword>
<dbReference type="GO" id="GO:0055085">
    <property type="term" value="P:transmembrane transport"/>
    <property type="evidence" value="ECO:0007669"/>
    <property type="project" value="InterPro"/>
</dbReference>
<dbReference type="AlphaFoldDB" id="A0A398C068"/>
<name>A0A398C068_9RHOB</name>
<dbReference type="SUPFAM" id="SSF74653">
    <property type="entry name" value="TolA/TonB C-terminal domain"/>
    <property type="match status" value="1"/>
</dbReference>
<dbReference type="InterPro" id="IPR006260">
    <property type="entry name" value="TonB/TolA_C"/>
</dbReference>
<feature type="compositionally biased region" description="Low complexity" evidence="10">
    <location>
        <begin position="279"/>
        <end position="289"/>
    </location>
</feature>
<comment type="subcellular location">
    <subcellularLocation>
        <location evidence="1">Cell inner membrane</location>
        <topology evidence="1">Single-pass membrane protein</topology>
        <orientation evidence="1">Periplasmic side</orientation>
    </subcellularLocation>
</comment>
<evidence type="ECO:0000256" key="6">
    <source>
        <dbReference type="ARBA" id="ARBA00022692"/>
    </source>
</evidence>
<evidence type="ECO:0000256" key="9">
    <source>
        <dbReference type="ARBA" id="ARBA00023136"/>
    </source>
</evidence>
<dbReference type="PANTHER" id="PTHR33446:SF2">
    <property type="entry name" value="PROTEIN TONB"/>
    <property type="match status" value="1"/>
</dbReference>
<dbReference type="PANTHER" id="PTHR33446">
    <property type="entry name" value="PROTEIN TONB-RELATED"/>
    <property type="match status" value="1"/>
</dbReference>
<feature type="domain" description="TonB C-terminal" evidence="11">
    <location>
        <begin position="203"/>
        <end position="289"/>
    </location>
</feature>
<dbReference type="InterPro" id="IPR051045">
    <property type="entry name" value="TonB-dependent_transducer"/>
</dbReference>
<feature type="compositionally biased region" description="Pro residues" evidence="10">
    <location>
        <begin position="132"/>
        <end position="151"/>
    </location>
</feature>